<dbReference type="WBParaSite" id="EN70_3077">
    <property type="protein sequence ID" value="EN70_3077"/>
    <property type="gene ID" value="EN70_3077"/>
</dbReference>
<name>A0A1I7VIY1_LOALO</name>
<reference evidence="1" key="1">
    <citation type="submission" date="2012-04" db="EMBL/GenBank/DDBJ databases">
        <title>The Genome Sequence of Loa loa.</title>
        <authorList>
            <consortium name="The Broad Institute Genome Sequencing Platform"/>
            <consortium name="Broad Institute Genome Sequencing Center for Infectious Disease"/>
            <person name="Nutman T.B."/>
            <person name="Fink D.L."/>
            <person name="Russ C."/>
            <person name="Young S."/>
            <person name="Zeng Q."/>
            <person name="Gargeya S."/>
            <person name="Alvarado L."/>
            <person name="Berlin A."/>
            <person name="Chapman S.B."/>
            <person name="Chen Z."/>
            <person name="Freedman E."/>
            <person name="Gellesch M."/>
            <person name="Goldberg J."/>
            <person name="Griggs A."/>
            <person name="Gujja S."/>
            <person name="Heilman E.R."/>
            <person name="Heiman D."/>
            <person name="Howarth C."/>
            <person name="Mehta T."/>
            <person name="Neiman D."/>
            <person name="Pearson M."/>
            <person name="Roberts A."/>
            <person name="Saif S."/>
            <person name="Shea T."/>
            <person name="Shenoy N."/>
            <person name="Sisk P."/>
            <person name="Stolte C."/>
            <person name="Sykes S."/>
            <person name="White J."/>
            <person name="Yandava C."/>
            <person name="Haas B."/>
            <person name="Henn M.R."/>
            <person name="Nusbaum C."/>
            <person name="Birren B."/>
        </authorList>
    </citation>
    <scope>NUCLEOTIDE SEQUENCE [LARGE SCALE GENOMIC DNA]</scope>
</reference>
<accession>A0A1I7VIY1</accession>
<dbReference type="AlphaFoldDB" id="A0A1I7VIY1"/>
<dbReference type="Proteomes" id="UP000095285">
    <property type="component" value="Unassembled WGS sequence"/>
</dbReference>
<organism evidence="1 2">
    <name type="scientific">Loa loa</name>
    <name type="common">Eye worm</name>
    <name type="synonym">Filaria loa</name>
    <dbReference type="NCBI Taxonomy" id="7209"/>
    <lineage>
        <taxon>Eukaryota</taxon>
        <taxon>Metazoa</taxon>
        <taxon>Ecdysozoa</taxon>
        <taxon>Nematoda</taxon>
        <taxon>Chromadorea</taxon>
        <taxon>Rhabditida</taxon>
        <taxon>Spirurina</taxon>
        <taxon>Spiruromorpha</taxon>
        <taxon>Filarioidea</taxon>
        <taxon>Onchocercidae</taxon>
        <taxon>Loa</taxon>
    </lineage>
</organism>
<evidence type="ECO:0000313" key="1">
    <source>
        <dbReference type="Proteomes" id="UP000095285"/>
    </source>
</evidence>
<reference evidence="2" key="2">
    <citation type="submission" date="2016-11" db="UniProtKB">
        <authorList>
            <consortium name="WormBaseParasite"/>
        </authorList>
    </citation>
    <scope>IDENTIFICATION</scope>
</reference>
<protein>
    <submittedName>
        <fullName evidence="2">Transposase</fullName>
    </submittedName>
</protein>
<evidence type="ECO:0000313" key="2">
    <source>
        <dbReference type="WBParaSite" id="EN70_3077"/>
    </source>
</evidence>
<sequence length="49" mass="5640">MQTGHQIVAIVEVLHQFVATTGNAHKNIWRHFVVKGQMRHDELLCANIF</sequence>
<proteinExistence type="predicted"/>
<keyword evidence="1" id="KW-1185">Reference proteome</keyword>